<organism evidence="2 3">
    <name type="scientific">Dyella marensis</name>
    <dbReference type="NCBI Taxonomy" id="500610"/>
    <lineage>
        <taxon>Bacteria</taxon>
        <taxon>Pseudomonadati</taxon>
        <taxon>Pseudomonadota</taxon>
        <taxon>Gammaproteobacteria</taxon>
        <taxon>Lysobacterales</taxon>
        <taxon>Rhodanobacteraceae</taxon>
        <taxon>Dyella</taxon>
    </lineage>
</organism>
<proteinExistence type="predicted"/>
<protein>
    <submittedName>
        <fullName evidence="2">Uncharacterized protein YigE, DUF2233 family</fullName>
    </submittedName>
</protein>
<dbReference type="AlphaFoldDB" id="A0A1I2IXV5"/>
<feature type="domain" description="Phosphodiester glycosidase" evidence="1">
    <location>
        <begin position="134"/>
        <end position="287"/>
    </location>
</feature>
<sequence>MARFARPFRRAGRGGSALKAQCIGIRFRCLHRHNRPATISYMKAATPPVPASRPWLYWLATLAMLAGATGCSRQAQAVDSEEVTFESQTFRVVSVDLQREPLSLHWKDPESGQPYATIETLRQWGMAHDRRLLFAANAGIYDRQFAPLGLYVEDGRTVVPLNLFRGNPAAGNFSIQPNGVFAVYPDGHAAVRTSTAFKADAKPARWATQSGPMLLVDGQINDRFVDDSSSLKWRSGVCAKTPHRVVFAVSESPVNFHTFARLFRDEFGCRDALYLDGTISQFYVDGAGYAGAPTFMVKPYAGIFAVFTTAQP</sequence>
<reference evidence="3" key="1">
    <citation type="submission" date="2016-10" db="EMBL/GenBank/DDBJ databases">
        <authorList>
            <person name="Varghese N."/>
            <person name="Submissions S."/>
        </authorList>
    </citation>
    <scope>NUCLEOTIDE SEQUENCE [LARGE SCALE GENOMIC DNA]</scope>
    <source>
        <strain evidence="3">UNC178MFTsu3.1</strain>
    </source>
</reference>
<dbReference type="EMBL" id="FONH01000019">
    <property type="protein sequence ID" value="SFF45847.1"/>
    <property type="molecule type" value="Genomic_DNA"/>
</dbReference>
<dbReference type="Pfam" id="PF09992">
    <property type="entry name" value="NAGPA"/>
    <property type="match status" value="1"/>
</dbReference>
<keyword evidence="3" id="KW-1185">Reference proteome</keyword>
<dbReference type="Proteomes" id="UP000199477">
    <property type="component" value="Unassembled WGS sequence"/>
</dbReference>
<name>A0A1I2IXV5_9GAMM</name>
<evidence type="ECO:0000313" key="3">
    <source>
        <dbReference type="Proteomes" id="UP000199477"/>
    </source>
</evidence>
<evidence type="ECO:0000313" key="2">
    <source>
        <dbReference type="EMBL" id="SFF45847.1"/>
    </source>
</evidence>
<accession>A0A1I2IXV5</accession>
<gene>
    <name evidence="2" type="ORF">SAMN02799615_03645</name>
</gene>
<dbReference type="InterPro" id="IPR018711">
    <property type="entry name" value="NAGPA"/>
</dbReference>
<evidence type="ECO:0000259" key="1">
    <source>
        <dbReference type="Pfam" id="PF09992"/>
    </source>
</evidence>
<dbReference type="STRING" id="500610.SAMN02799615_03645"/>